<keyword evidence="2" id="KW-0812">Transmembrane</keyword>
<keyword evidence="4" id="KW-1185">Reference proteome</keyword>
<feature type="non-terminal residue" evidence="3">
    <location>
        <position position="1"/>
    </location>
</feature>
<feature type="region of interest" description="Disordered" evidence="1">
    <location>
        <begin position="42"/>
        <end position="65"/>
    </location>
</feature>
<evidence type="ECO:0000313" key="3">
    <source>
        <dbReference type="EMBL" id="CAG8789676.1"/>
    </source>
</evidence>
<evidence type="ECO:0000313" key="4">
    <source>
        <dbReference type="Proteomes" id="UP000789342"/>
    </source>
</evidence>
<dbReference type="EMBL" id="CAJVPV010060159">
    <property type="protein sequence ID" value="CAG8789676.1"/>
    <property type="molecule type" value="Genomic_DNA"/>
</dbReference>
<keyword evidence="2" id="KW-0472">Membrane</keyword>
<organism evidence="3 4">
    <name type="scientific">Acaulospora morrowiae</name>
    <dbReference type="NCBI Taxonomy" id="94023"/>
    <lineage>
        <taxon>Eukaryota</taxon>
        <taxon>Fungi</taxon>
        <taxon>Fungi incertae sedis</taxon>
        <taxon>Mucoromycota</taxon>
        <taxon>Glomeromycotina</taxon>
        <taxon>Glomeromycetes</taxon>
        <taxon>Diversisporales</taxon>
        <taxon>Acaulosporaceae</taxon>
        <taxon>Acaulospora</taxon>
    </lineage>
</organism>
<sequence>VEVMPPETPRDEESSDVRLVDVANSTNNDALDSQEMLVLPEDNEDADEETSLLRKRPNSAGDSNEITVSRGFEDIDPTNVKKKKTLFSIKNLLRLIILVLFILLIVVLLV</sequence>
<proteinExistence type="predicted"/>
<evidence type="ECO:0000256" key="1">
    <source>
        <dbReference type="SAM" id="MobiDB-lite"/>
    </source>
</evidence>
<dbReference type="Proteomes" id="UP000789342">
    <property type="component" value="Unassembled WGS sequence"/>
</dbReference>
<feature type="non-terminal residue" evidence="3">
    <location>
        <position position="110"/>
    </location>
</feature>
<evidence type="ECO:0000256" key="2">
    <source>
        <dbReference type="SAM" id="Phobius"/>
    </source>
</evidence>
<dbReference type="AlphaFoldDB" id="A0A9N9JPA5"/>
<name>A0A9N9JPA5_9GLOM</name>
<protein>
    <submittedName>
        <fullName evidence="3">14554_t:CDS:1</fullName>
    </submittedName>
</protein>
<accession>A0A9N9JPA5</accession>
<gene>
    <name evidence="3" type="ORF">AMORRO_LOCUS18025</name>
</gene>
<keyword evidence="2" id="KW-1133">Transmembrane helix</keyword>
<reference evidence="3" key="1">
    <citation type="submission" date="2021-06" db="EMBL/GenBank/DDBJ databases">
        <authorList>
            <person name="Kallberg Y."/>
            <person name="Tangrot J."/>
            <person name="Rosling A."/>
        </authorList>
    </citation>
    <scope>NUCLEOTIDE SEQUENCE</scope>
    <source>
        <strain evidence="3">CL551</strain>
    </source>
</reference>
<feature type="transmembrane region" description="Helical" evidence="2">
    <location>
        <begin position="91"/>
        <end position="109"/>
    </location>
</feature>
<comment type="caution">
    <text evidence="3">The sequence shown here is derived from an EMBL/GenBank/DDBJ whole genome shotgun (WGS) entry which is preliminary data.</text>
</comment>